<keyword evidence="2" id="KW-0805">Transcription regulation</keyword>
<evidence type="ECO:0000256" key="3">
    <source>
        <dbReference type="ARBA" id="ARBA00023125"/>
    </source>
</evidence>
<name>A0A1S1YYL7_FLAPC</name>
<dbReference type="Gene3D" id="1.10.4040.10">
    <property type="entry name" value="Penicillinase repressor domain"/>
    <property type="match status" value="1"/>
</dbReference>
<comment type="caution">
    <text evidence="5">The sequence shown here is derived from an EMBL/GenBank/DDBJ whole genome shotgun (WGS) entry which is preliminary data.</text>
</comment>
<dbReference type="InterPro" id="IPR036388">
    <property type="entry name" value="WH-like_DNA-bd_sf"/>
</dbReference>
<proteinExistence type="inferred from homology"/>
<evidence type="ECO:0000313" key="6">
    <source>
        <dbReference type="Proteomes" id="UP000179797"/>
    </source>
</evidence>
<dbReference type="Proteomes" id="UP000179797">
    <property type="component" value="Unassembled WGS sequence"/>
</dbReference>
<protein>
    <recommendedName>
        <fullName evidence="7">Transcriptional regulator</fullName>
    </recommendedName>
</protein>
<evidence type="ECO:0000256" key="2">
    <source>
        <dbReference type="ARBA" id="ARBA00023015"/>
    </source>
</evidence>
<dbReference type="Pfam" id="PF03965">
    <property type="entry name" value="Penicillinase_R"/>
    <property type="match status" value="1"/>
</dbReference>
<accession>A0A1S1YYL7</accession>
<dbReference type="GO" id="GO:0045892">
    <property type="term" value="P:negative regulation of DNA-templated transcription"/>
    <property type="evidence" value="ECO:0007669"/>
    <property type="project" value="InterPro"/>
</dbReference>
<dbReference type="EMBL" id="JRYR02000001">
    <property type="protein sequence ID" value="OHX66106.1"/>
    <property type="molecule type" value="Genomic_DNA"/>
</dbReference>
<evidence type="ECO:0000313" key="5">
    <source>
        <dbReference type="EMBL" id="OHX66106.1"/>
    </source>
</evidence>
<dbReference type="AlphaFoldDB" id="A0A1S1YYL7"/>
<dbReference type="GO" id="GO:0003677">
    <property type="term" value="F:DNA binding"/>
    <property type="evidence" value="ECO:0007669"/>
    <property type="project" value="UniProtKB-KW"/>
</dbReference>
<organism evidence="5 6">
    <name type="scientific">Flammeovirga pacifica</name>
    <dbReference type="NCBI Taxonomy" id="915059"/>
    <lineage>
        <taxon>Bacteria</taxon>
        <taxon>Pseudomonadati</taxon>
        <taxon>Bacteroidota</taxon>
        <taxon>Cytophagia</taxon>
        <taxon>Cytophagales</taxon>
        <taxon>Flammeovirgaceae</taxon>
        <taxon>Flammeovirga</taxon>
    </lineage>
</organism>
<sequence length="122" mass="14286">MKKLTTAEEQVMQVLWQLKKGFVKEIIAELPEPKPAYNTISTIIRILEQKEFVGHETFGKSHQYHPIVSKEQYSHQYLKSFVGRFFSGSFENMVSFFAQKEDVDINELEDLLNDIESDKNKK</sequence>
<dbReference type="Gene3D" id="1.10.10.10">
    <property type="entry name" value="Winged helix-like DNA-binding domain superfamily/Winged helix DNA-binding domain"/>
    <property type="match status" value="1"/>
</dbReference>
<dbReference type="STRING" id="915059.NH26_06960"/>
<comment type="similarity">
    <text evidence="1">Belongs to the BlaI transcriptional regulatory family.</text>
</comment>
<dbReference type="OrthoDB" id="1098508at2"/>
<gene>
    <name evidence="5" type="ORF">NH26_06960</name>
</gene>
<evidence type="ECO:0008006" key="7">
    <source>
        <dbReference type="Google" id="ProtNLM"/>
    </source>
</evidence>
<keyword evidence="4" id="KW-0804">Transcription</keyword>
<keyword evidence="3" id="KW-0238">DNA-binding</keyword>
<evidence type="ECO:0000256" key="1">
    <source>
        <dbReference type="ARBA" id="ARBA00011046"/>
    </source>
</evidence>
<dbReference type="SUPFAM" id="SSF46785">
    <property type="entry name" value="Winged helix' DNA-binding domain"/>
    <property type="match status" value="1"/>
</dbReference>
<dbReference type="InterPro" id="IPR036390">
    <property type="entry name" value="WH_DNA-bd_sf"/>
</dbReference>
<dbReference type="InterPro" id="IPR005650">
    <property type="entry name" value="BlaI_family"/>
</dbReference>
<dbReference type="RefSeq" id="WP_044218614.1">
    <property type="nucleotide sequence ID" value="NZ_JRYR02000001.1"/>
</dbReference>
<reference evidence="5 6" key="1">
    <citation type="journal article" date="2012" name="Int. J. Syst. Evol. Microbiol.">
        <title>Flammeovirga pacifica sp. nov., isolated from deep-sea sediment.</title>
        <authorList>
            <person name="Xu H."/>
            <person name="Fu Y."/>
            <person name="Yang N."/>
            <person name="Ding Z."/>
            <person name="Lai Q."/>
            <person name="Zeng R."/>
        </authorList>
    </citation>
    <scope>NUCLEOTIDE SEQUENCE [LARGE SCALE GENOMIC DNA]</scope>
    <source>
        <strain evidence="6">DSM 24597 / LMG 26175 / WPAGA1</strain>
    </source>
</reference>
<dbReference type="PIRSF" id="PIRSF019455">
    <property type="entry name" value="CopR_AtkY"/>
    <property type="match status" value="1"/>
</dbReference>
<evidence type="ECO:0000256" key="4">
    <source>
        <dbReference type="ARBA" id="ARBA00023163"/>
    </source>
</evidence>
<keyword evidence="6" id="KW-1185">Reference proteome</keyword>